<evidence type="ECO:0000256" key="6">
    <source>
        <dbReference type="SAM" id="Coils"/>
    </source>
</evidence>
<dbReference type="GO" id="GO:0005884">
    <property type="term" value="C:actin filament"/>
    <property type="evidence" value="ECO:0007669"/>
    <property type="project" value="TreeGrafter"/>
</dbReference>
<dbReference type="Pfam" id="PF02181">
    <property type="entry name" value="FH2"/>
    <property type="match status" value="1"/>
</dbReference>
<dbReference type="Gene3D" id="1.10.238.150">
    <property type="entry name" value="Formin, FH3 diaphanous domain"/>
    <property type="match status" value="1"/>
</dbReference>
<feature type="coiled-coil region" evidence="6">
    <location>
        <begin position="954"/>
        <end position="1016"/>
    </location>
</feature>
<dbReference type="Gene3D" id="6.10.30.30">
    <property type="match status" value="1"/>
</dbReference>
<dbReference type="SUPFAM" id="SSF48371">
    <property type="entry name" value="ARM repeat"/>
    <property type="match status" value="1"/>
</dbReference>
<dbReference type="Pfam" id="PF06346">
    <property type="entry name" value="Drf_FH1"/>
    <property type="match status" value="1"/>
</dbReference>
<dbReference type="GO" id="GO:0003779">
    <property type="term" value="F:actin binding"/>
    <property type="evidence" value="ECO:0007669"/>
    <property type="project" value="InterPro"/>
</dbReference>
<dbReference type="InterPro" id="IPR016024">
    <property type="entry name" value="ARM-type_fold"/>
</dbReference>
<dbReference type="InterPro" id="IPR014768">
    <property type="entry name" value="GBD/FH3_dom"/>
</dbReference>
<dbReference type="AlphaFoldDB" id="L5JU36"/>
<sequence length="1174" mass="132475">MLEAVALEANKIDLTLKRLMADELERFTSMRIKKEKEKPNSAHRNSSTSYGEDPMAQSLQDVSDEQVLVLFEQMLLDMNLNEEKQQPLREKDIIIKREMVSQYLHTSKAGMNQKESSRSAMMYIQELRSGLRDMPLLSCLESLRVSLNNNPVSWVQTFGAEGLASLLDILKRLHDEKEEIPGSYDSRNKHEIIRCLKAFMNNKFGIKTMLETEEGILLLVRAMDPAVPNMMIDAAKLLSALCILPQPEDMNERVLEAMTERAEMDEVERFQPLLDGLKSGTSIALKASEELDFRVHIRSELMRLGLHHLLKDLREIENEDMRVQLTVFDEQGDEDSYDLKGRLDDIRMEMEYPFTYWVRGRGDIQLLIPVWNGMGVMTLNRASACASSCLFSFSTDFSEVFQILLNTVKDSKAEPHFLSILQHLLLVRNDYEARPQYYKLIEECISQIVLHKNGADPDFKCRHLQIDIEGLIDQMIDKTKVEKSEAKATELEKKLDSELTARHELQVEMKKMESDFEQKLQDLQGEKDTLDSEKRQIATEKQGLEAEVSQLTGEVAKLSKELEDAKQEMASLSAAVTAAAPPSSATVHPAPPLPGDSVIPHSPPLLEGATIPPVPLSGGGIPPPPPPPPLPGGVCIPPPPPLPGGTAIPPPPPLPGGAAIPPPPPLPGAPAAPVLPYGLAPKKLYKPEVQLRRPNWSKFVAEDLSQDCFWTKVKEDRFENNELFAKLTHAFSAQTKSKKDQEGGEEKKSVQKKKVKELKVLDSKTAQNLSIFLGSFRMPYQEIKNVILEVNEAVLTESMIQNLIKQMPEPEQLKMLSELKDEYDDLAESEQFGVVMGTVPRLRPRLNAILFRLQFSEQVENIKPEIVSVTAACEELRKSQNFSSLLEITLLVGNYMNAGSRNAGAFGFNISFLCKLRDTKSTDQKMTLLHFLAELCETDYPDVLKFPDELAHVEKASRVSAENLQKNLDQMKKQISDVERDLQNFPAATDEKDNFVKDAQEQYNKLRMMHSNMETLYKELGEYFLFDPKKLSVEEFFMDLHNFKNMFMQAVKDNQKRRETEEKMRRAKLAKEKAEKERLEKQQKREQLIDMNAEGDETGVMDSLLEALQSGAAFRRKRGPRQANRKAGCAVTSLLASELTKDDAMTAVAAKVPKTSEGIPTILEETKELVGRAS</sequence>
<feature type="domain" description="DAD" evidence="8">
    <location>
        <begin position="1096"/>
        <end position="1124"/>
    </location>
</feature>
<dbReference type="InterPro" id="IPR042201">
    <property type="entry name" value="FH2_Formin_sf"/>
</dbReference>
<dbReference type="InterPro" id="IPR014767">
    <property type="entry name" value="DAD_dom"/>
</dbReference>
<dbReference type="InterPro" id="IPR044933">
    <property type="entry name" value="DIA_GBD_sf"/>
</dbReference>
<evidence type="ECO:0000259" key="8">
    <source>
        <dbReference type="PROSITE" id="PS51231"/>
    </source>
</evidence>
<dbReference type="InterPro" id="IPR010472">
    <property type="entry name" value="FH3_dom"/>
</dbReference>
<evidence type="ECO:0000256" key="5">
    <source>
        <dbReference type="ARBA" id="ARBA00023054"/>
    </source>
</evidence>
<comment type="similarity">
    <text evidence="2">Belongs to the formin homology family. Diaphanous subfamily.</text>
</comment>
<dbReference type="PROSITE" id="PS51444">
    <property type="entry name" value="FH2"/>
    <property type="match status" value="1"/>
</dbReference>
<dbReference type="InterPro" id="IPR010473">
    <property type="entry name" value="GTPase-bd"/>
</dbReference>
<name>L5JU36_PTEAL</name>
<dbReference type="Gene3D" id="1.10.20.40">
    <property type="entry name" value="Formin, diaphanous GTPase-binding domain"/>
    <property type="match status" value="1"/>
</dbReference>
<dbReference type="InterPro" id="IPR051412">
    <property type="entry name" value="Formin_Homology_Diaphanous_sf"/>
</dbReference>
<keyword evidence="4" id="KW-0677">Repeat</keyword>
<evidence type="ECO:0000256" key="1">
    <source>
        <dbReference type="ARBA" id="ARBA00004496"/>
    </source>
</evidence>
<dbReference type="SUPFAM" id="SSF101447">
    <property type="entry name" value="Formin homology 2 domain (FH2 domain)"/>
    <property type="match status" value="1"/>
</dbReference>
<evidence type="ECO:0000256" key="2">
    <source>
        <dbReference type="ARBA" id="ARBA00008214"/>
    </source>
</evidence>
<protein>
    <submittedName>
        <fullName evidence="11">Protein diaphanous like protein 1</fullName>
    </submittedName>
</protein>
<dbReference type="FunFam" id="1.20.58.2220:FF:000003">
    <property type="entry name" value="protein diaphanous homolog 1 isoform X2"/>
    <property type="match status" value="1"/>
</dbReference>
<accession>L5JU36</accession>
<dbReference type="Gene3D" id="1.20.58.2220">
    <property type="entry name" value="Formin, FH2 domain"/>
    <property type="match status" value="1"/>
</dbReference>
<feature type="domain" description="GBD/FH3" evidence="9">
    <location>
        <begin position="59"/>
        <end position="456"/>
    </location>
</feature>
<dbReference type="SMART" id="SM01139">
    <property type="entry name" value="Drf_FH3"/>
    <property type="match status" value="1"/>
</dbReference>
<evidence type="ECO:0000256" key="7">
    <source>
        <dbReference type="SAM" id="MobiDB-lite"/>
    </source>
</evidence>
<feature type="compositionally biased region" description="Basic and acidic residues" evidence="7">
    <location>
        <begin position="30"/>
        <end position="40"/>
    </location>
</feature>
<dbReference type="GO" id="GO:0030041">
    <property type="term" value="P:actin filament polymerization"/>
    <property type="evidence" value="ECO:0007669"/>
    <property type="project" value="TreeGrafter"/>
</dbReference>
<dbReference type="SMART" id="SM01140">
    <property type="entry name" value="Drf_GBD"/>
    <property type="match status" value="1"/>
</dbReference>
<comment type="subcellular location">
    <subcellularLocation>
        <location evidence="1">Cytoplasm</location>
    </subcellularLocation>
</comment>
<evidence type="ECO:0000256" key="4">
    <source>
        <dbReference type="ARBA" id="ARBA00022737"/>
    </source>
</evidence>
<dbReference type="Gene3D" id="1.20.58.630">
    <property type="match status" value="1"/>
</dbReference>
<evidence type="ECO:0000259" key="9">
    <source>
        <dbReference type="PROSITE" id="PS51232"/>
    </source>
</evidence>
<dbReference type="GO" id="GO:0005737">
    <property type="term" value="C:cytoplasm"/>
    <property type="evidence" value="ECO:0007669"/>
    <property type="project" value="UniProtKB-SubCell"/>
</dbReference>
<evidence type="ECO:0000256" key="3">
    <source>
        <dbReference type="ARBA" id="ARBA00022490"/>
    </source>
</evidence>
<dbReference type="InParanoid" id="L5JU36"/>
<evidence type="ECO:0000313" key="12">
    <source>
        <dbReference type="Proteomes" id="UP000010552"/>
    </source>
</evidence>
<dbReference type="STRING" id="9402.L5JU36"/>
<dbReference type="InterPro" id="IPR011989">
    <property type="entry name" value="ARM-like"/>
</dbReference>
<reference evidence="12" key="1">
    <citation type="journal article" date="2013" name="Science">
        <title>Comparative analysis of bat genomes provides insight into the evolution of flight and immunity.</title>
        <authorList>
            <person name="Zhang G."/>
            <person name="Cowled C."/>
            <person name="Shi Z."/>
            <person name="Huang Z."/>
            <person name="Bishop-Lilly K.A."/>
            <person name="Fang X."/>
            <person name="Wynne J.W."/>
            <person name="Xiong Z."/>
            <person name="Baker M.L."/>
            <person name="Zhao W."/>
            <person name="Tachedjian M."/>
            <person name="Zhu Y."/>
            <person name="Zhou P."/>
            <person name="Jiang X."/>
            <person name="Ng J."/>
            <person name="Yang L."/>
            <person name="Wu L."/>
            <person name="Xiao J."/>
            <person name="Feng Y."/>
            <person name="Chen Y."/>
            <person name="Sun X."/>
            <person name="Zhang Y."/>
            <person name="Marsh G.A."/>
            <person name="Crameri G."/>
            <person name="Broder C.C."/>
            <person name="Frey K.G."/>
            <person name="Wang L.F."/>
            <person name="Wang J."/>
        </authorList>
    </citation>
    <scope>NUCLEOTIDE SEQUENCE [LARGE SCALE GENOMIC DNA]</scope>
</reference>
<proteinExistence type="inferred from homology"/>
<dbReference type="FunFam" id="1.20.58.630:FF:000001">
    <property type="entry name" value="Diaphanous related formin 1"/>
    <property type="match status" value="1"/>
</dbReference>
<dbReference type="PROSITE" id="PS51231">
    <property type="entry name" value="DAD"/>
    <property type="match status" value="1"/>
</dbReference>
<feature type="compositionally biased region" description="Pro residues" evidence="7">
    <location>
        <begin position="621"/>
        <end position="643"/>
    </location>
</feature>
<dbReference type="Proteomes" id="UP000010552">
    <property type="component" value="Unassembled WGS sequence"/>
</dbReference>
<keyword evidence="3" id="KW-0963">Cytoplasm</keyword>
<dbReference type="PANTHER" id="PTHR45691">
    <property type="entry name" value="PROTEIN DIAPHANOUS"/>
    <property type="match status" value="1"/>
</dbReference>
<feature type="coiled-coil region" evidence="6">
    <location>
        <begin position="1057"/>
        <end position="1094"/>
    </location>
</feature>
<feature type="region of interest" description="Disordered" evidence="7">
    <location>
        <begin position="30"/>
        <end position="57"/>
    </location>
</feature>
<feature type="region of interest" description="Disordered" evidence="7">
    <location>
        <begin position="615"/>
        <end position="643"/>
    </location>
</feature>
<dbReference type="EMBL" id="KB031114">
    <property type="protein sequence ID" value="ELK02974.1"/>
    <property type="molecule type" value="Genomic_DNA"/>
</dbReference>
<dbReference type="SMART" id="SM00498">
    <property type="entry name" value="FH2"/>
    <property type="match status" value="1"/>
</dbReference>
<dbReference type="PANTHER" id="PTHR45691:SF4">
    <property type="entry name" value="PROTEIN DIAPHANOUS HOMOLOG 1"/>
    <property type="match status" value="1"/>
</dbReference>
<dbReference type="FunCoup" id="L5JU36">
    <property type="interactions" value="1190"/>
</dbReference>
<dbReference type="FunFam" id="1.10.238.150:FF:000002">
    <property type="entry name" value="protein diaphanous homolog 2 isoform X2"/>
    <property type="match status" value="1"/>
</dbReference>
<dbReference type="Pfam" id="PF06371">
    <property type="entry name" value="Drf_GBD"/>
    <property type="match status" value="1"/>
</dbReference>
<dbReference type="Pfam" id="PF06345">
    <property type="entry name" value="Drf_DAD"/>
    <property type="match status" value="1"/>
</dbReference>
<dbReference type="InterPro" id="IPR010465">
    <property type="entry name" value="Drf_DAD"/>
</dbReference>
<dbReference type="GO" id="GO:0031267">
    <property type="term" value="F:small GTPase binding"/>
    <property type="evidence" value="ECO:0007669"/>
    <property type="project" value="InterPro"/>
</dbReference>
<dbReference type="Pfam" id="PF06367">
    <property type="entry name" value="Drf_FH3"/>
    <property type="match status" value="2"/>
</dbReference>
<organism evidence="11 12">
    <name type="scientific">Pteropus alecto</name>
    <name type="common">Black flying fox</name>
    <dbReference type="NCBI Taxonomy" id="9402"/>
    <lineage>
        <taxon>Eukaryota</taxon>
        <taxon>Metazoa</taxon>
        <taxon>Chordata</taxon>
        <taxon>Craniata</taxon>
        <taxon>Vertebrata</taxon>
        <taxon>Euteleostomi</taxon>
        <taxon>Mammalia</taxon>
        <taxon>Eutheria</taxon>
        <taxon>Laurasiatheria</taxon>
        <taxon>Chiroptera</taxon>
        <taxon>Yinpterochiroptera</taxon>
        <taxon>Pteropodoidea</taxon>
        <taxon>Pteropodidae</taxon>
        <taxon>Pteropodinae</taxon>
        <taxon>Pteropus</taxon>
    </lineage>
</organism>
<gene>
    <name evidence="11" type="ORF">PAL_GLEAN10016727</name>
</gene>
<dbReference type="Gene3D" id="1.25.10.10">
    <property type="entry name" value="Leucine-rich Repeat Variant"/>
    <property type="match status" value="1"/>
</dbReference>
<feature type="coiled-coil region" evidence="6">
    <location>
        <begin position="481"/>
        <end position="575"/>
    </location>
</feature>
<keyword evidence="5 6" id="KW-0175">Coiled coil</keyword>
<dbReference type="InterPro" id="IPR015425">
    <property type="entry name" value="FH2_Formin"/>
</dbReference>
<evidence type="ECO:0000259" key="10">
    <source>
        <dbReference type="PROSITE" id="PS51444"/>
    </source>
</evidence>
<keyword evidence="12" id="KW-1185">Reference proteome</keyword>
<dbReference type="eggNOG" id="KOG1924">
    <property type="taxonomic scope" value="Eukaryota"/>
</dbReference>
<dbReference type="PROSITE" id="PS51232">
    <property type="entry name" value="GBD_FH3"/>
    <property type="match status" value="1"/>
</dbReference>
<feature type="domain" description="FH2" evidence="10">
    <location>
        <begin position="681"/>
        <end position="1073"/>
    </location>
</feature>
<evidence type="ECO:0000313" key="11">
    <source>
        <dbReference type="EMBL" id="ELK02974.1"/>
    </source>
</evidence>